<dbReference type="AlphaFoldDB" id="A0A4Y6PTP4"/>
<gene>
    <name evidence="1" type="ORF">FIV42_13385</name>
</gene>
<reference evidence="1 2" key="1">
    <citation type="submission" date="2019-06" db="EMBL/GenBank/DDBJ databases">
        <title>Persicimonas caeni gen. nov., sp. nov., a predatory bacterium isolated from solar saltern.</title>
        <authorList>
            <person name="Wang S."/>
        </authorList>
    </citation>
    <scope>NUCLEOTIDE SEQUENCE [LARGE SCALE GENOMIC DNA]</scope>
    <source>
        <strain evidence="1 2">YN101</strain>
    </source>
</reference>
<dbReference type="Proteomes" id="UP000315995">
    <property type="component" value="Chromosome"/>
</dbReference>
<dbReference type="GO" id="GO:0032259">
    <property type="term" value="P:methylation"/>
    <property type="evidence" value="ECO:0007669"/>
    <property type="project" value="UniProtKB-KW"/>
</dbReference>
<dbReference type="EMBL" id="CP041186">
    <property type="protein sequence ID" value="QDG51704.1"/>
    <property type="molecule type" value="Genomic_DNA"/>
</dbReference>
<dbReference type="RefSeq" id="WP_141198184.1">
    <property type="nucleotide sequence ID" value="NZ_CP041186.1"/>
</dbReference>
<keyword evidence="1" id="KW-0489">Methyltransferase</keyword>
<proteinExistence type="predicted"/>
<evidence type="ECO:0000313" key="2">
    <source>
        <dbReference type="Proteomes" id="UP000315995"/>
    </source>
</evidence>
<protein>
    <submittedName>
        <fullName evidence="1">Class I SAM-dependent methyltransferase</fullName>
    </submittedName>
</protein>
<sequence>MNITKKISGISQTLQRVLKRPVSELLMVQNDVLAMQRLQPLYSEFIPWTSSALRPAAVELLLNDITINDRRVIVEFGSGVSTFFIAALLQSRRGHLFSVEHDPKWASIVRKELERRGLLDHVTLIKAPLETSPFGTQQGDWHNEPVVYTWYDTAVLEQKLPPKGIDLVVVDGPPAFKDQYRFARFPALPYIADRLASCCTIVLDDIDREGEQTVVAKWEEQTSFRFQVLTSRGNIAVSHTGRAFNI</sequence>
<dbReference type="Pfam" id="PF13578">
    <property type="entry name" value="Methyltransf_24"/>
    <property type="match status" value="1"/>
</dbReference>
<name>A0A4Y6PTP4_PERCE</name>
<organism evidence="1 2">
    <name type="scientific">Persicimonas caeni</name>
    <dbReference type="NCBI Taxonomy" id="2292766"/>
    <lineage>
        <taxon>Bacteria</taxon>
        <taxon>Deltaproteobacteria</taxon>
        <taxon>Bradymonadales</taxon>
        <taxon>Bradymonadaceae</taxon>
        <taxon>Persicimonas</taxon>
    </lineage>
</organism>
<dbReference type="OrthoDB" id="5430802at2"/>
<keyword evidence="2" id="KW-1185">Reference proteome</keyword>
<accession>A0A5B8Y4R0</accession>
<keyword evidence="1" id="KW-0808">Transferase</keyword>
<dbReference type="Gene3D" id="3.40.50.150">
    <property type="entry name" value="Vaccinia Virus protein VP39"/>
    <property type="match status" value="1"/>
</dbReference>
<dbReference type="SUPFAM" id="SSF53335">
    <property type="entry name" value="S-adenosyl-L-methionine-dependent methyltransferases"/>
    <property type="match status" value="1"/>
</dbReference>
<dbReference type="GO" id="GO:0008168">
    <property type="term" value="F:methyltransferase activity"/>
    <property type="evidence" value="ECO:0007669"/>
    <property type="project" value="UniProtKB-KW"/>
</dbReference>
<evidence type="ECO:0000313" key="1">
    <source>
        <dbReference type="EMBL" id="QDG51704.1"/>
    </source>
</evidence>
<dbReference type="InterPro" id="IPR029063">
    <property type="entry name" value="SAM-dependent_MTases_sf"/>
</dbReference>
<accession>A0A4Y6PTP4</accession>